<gene>
    <name evidence="2" type="ORF">A4H97_10930</name>
</gene>
<evidence type="ECO:0000313" key="2">
    <source>
        <dbReference type="EMBL" id="OQP44864.1"/>
    </source>
</evidence>
<organism evidence="2 3">
    <name type="scientific">Niastella yeongjuensis</name>
    <dbReference type="NCBI Taxonomy" id="354355"/>
    <lineage>
        <taxon>Bacteria</taxon>
        <taxon>Pseudomonadati</taxon>
        <taxon>Bacteroidota</taxon>
        <taxon>Chitinophagia</taxon>
        <taxon>Chitinophagales</taxon>
        <taxon>Chitinophagaceae</taxon>
        <taxon>Niastella</taxon>
    </lineage>
</organism>
<accession>A0A1V9EFX9</accession>
<evidence type="ECO:0000313" key="3">
    <source>
        <dbReference type="Proteomes" id="UP000192610"/>
    </source>
</evidence>
<protein>
    <submittedName>
        <fullName evidence="2">Endoribonuclease L-PSP</fullName>
    </submittedName>
</protein>
<dbReference type="AlphaFoldDB" id="A0A1V9EFX9"/>
<dbReference type="GO" id="GO:0005829">
    <property type="term" value="C:cytosol"/>
    <property type="evidence" value="ECO:0007669"/>
    <property type="project" value="TreeGrafter"/>
</dbReference>
<name>A0A1V9EFX9_9BACT</name>
<dbReference type="PANTHER" id="PTHR11803:SF58">
    <property type="entry name" value="PROTEIN HMF1-RELATED"/>
    <property type="match status" value="1"/>
</dbReference>
<dbReference type="STRING" id="354355.SAMN05660816_05913"/>
<dbReference type="InterPro" id="IPR035959">
    <property type="entry name" value="RutC-like_sf"/>
</dbReference>
<comment type="similarity">
    <text evidence="1">Belongs to the RutC family.</text>
</comment>
<comment type="caution">
    <text evidence="2">The sequence shown here is derived from an EMBL/GenBank/DDBJ whole genome shotgun (WGS) entry which is preliminary data.</text>
</comment>
<dbReference type="CDD" id="cd00448">
    <property type="entry name" value="YjgF_YER057c_UK114_family"/>
    <property type="match status" value="1"/>
</dbReference>
<dbReference type="SUPFAM" id="SSF55298">
    <property type="entry name" value="YjgF-like"/>
    <property type="match status" value="1"/>
</dbReference>
<dbReference type="Proteomes" id="UP000192610">
    <property type="component" value="Unassembled WGS sequence"/>
</dbReference>
<evidence type="ECO:0000256" key="1">
    <source>
        <dbReference type="ARBA" id="ARBA00010552"/>
    </source>
</evidence>
<dbReference type="EMBL" id="LVXG01000034">
    <property type="protein sequence ID" value="OQP44864.1"/>
    <property type="molecule type" value="Genomic_DNA"/>
</dbReference>
<dbReference type="Pfam" id="PF01042">
    <property type="entry name" value="Ribonuc_L-PSP"/>
    <property type="match status" value="1"/>
</dbReference>
<proteinExistence type="inferred from homology"/>
<dbReference type="InterPro" id="IPR006175">
    <property type="entry name" value="YjgF/YER057c/UK114"/>
</dbReference>
<dbReference type="RefSeq" id="WP_081202918.1">
    <property type="nucleotide sequence ID" value="NZ_FOCZ01000016.1"/>
</dbReference>
<dbReference type="GO" id="GO:0019239">
    <property type="term" value="F:deaminase activity"/>
    <property type="evidence" value="ECO:0007669"/>
    <property type="project" value="TreeGrafter"/>
</dbReference>
<dbReference type="Gene3D" id="3.30.1330.40">
    <property type="entry name" value="RutC-like"/>
    <property type="match status" value="1"/>
</dbReference>
<reference evidence="3" key="1">
    <citation type="submission" date="2016-04" db="EMBL/GenBank/DDBJ databases">
        <authorList>
            <person name="Chen L."/>
            <person name="Zhuang W."/>
            <person name="Wang G."/>
        </authorList>
    </citation>
    <scope>NUCLEOTIDE SEQUENCE [LARGE SCALE GENOMIC DNA]</scope>
    <source>
        <strain evidence="3">17621</strain>
    </source>
</reference>
<keyword evidence="3" id="KW-1185">Reference proteome</keyword>
<dbReference type="OrthoDB" id="9799840at2"/>
<dbReference type="PANTHER" id="PTHR11803">
    <property type="entry name" value="2-IMINOBUTANOATE/2-IMINOPROPANOATE DEAMINASE RIDA"/>
    <property type="match status" value="1"/>
</dbReference>
<sequence>MISFNDITPAGYARYVEVDLGASKMIIISGQVAIDKEGNTVGEGNFEQQAEFIFSSIKNILKKAGGSFDNIVKLNNYLTDISDLPLFKTIRDRYVNTLQPPASTTVGGSRLVRNELLLEIEAMAIINKS</sequence>